<sequence length="395" mass="44674">MLELHEEQLDRITEVFYRILAGEKPQPVLLPPDAPEDEYSQVVSYLNRFIEEHNQFAEFMYSLSRGELHYTPPKGRMRALQSFKSLQASLKHLTWKTQRIAGGDFSQKVDFMGDFSDAFNLMTQQLEKAFADLEQANQELADKNKHITDSIRYAQRIQQAILPTPAAIREALDNDFFVIFYPLSIVSGDFYWLTRVQDDILLAAVDCTGHGVSGAFLTMIGHTLLNKIVKEDQIIDPAQILLNLSIGVRNALQQETGETRDGMDVCLCRIHADRQQVTFAGARRPLYSVSQQQIQEIKGDRLSIGGKPPKKRQEKFTNHDISLLPGDTLYLSSDGFADQPNPAGKTFGSKQLKTLLNKVSGYSLTEQEARILAELHAHQKDKPQRDDITLLGVRL</sequence>
<dbReference type="CDD" id="cd06225">
    <property type="entry name" value="HAMP"/>
    <property type="match status" value="1"/>
</dbReference>
<dbReference type="PANTHER" id="PTHR43156">
    <property type="entry name" value="STAGE II SPORULATION PROTEIN E-RELATED"/>
    <property type="match status" value="1"/>
</dbReference>
<dbReference type="InterPro" id="IPR052016">
    <property type="entry name" value="Bact_Sigma-Reg"/>
</dbReference>
<feature type="coiled-coil region" evidence="2">
    <location>
        <begin position="119"/>
        <end position="146"/>
    </location>
</feature>
<evidence type="ECO:0000313" key="4">
    <source>
        <dbReference type="EMBL" id="XCN72335.1"/>
    </source>
</evidence>
<reference evidence="4" key="2">
    <citation type="submission" date="2024-06" db="EMBL/GenBank/DDBJ databases">
        <authorList>
            <person name="Plum-Jensen L.E."/>
            <person name="Schramm A."/>
            <person name="Marshall I.P.G."/>
        </authorList>
    </citation>
    <scope>NUCLEOTIDE SEQUENCE</scope>
    <source>
        <strain evidence="4">Rat1</strain>
    </source>
</reference>
<keyword evidence="1" id="KW-0378">Hydrolase</keyword>
<keyword evidence="2" id="KW-0175">Coiled coil</keyword>
<organism evidence="4">
    <name type="scientific">Candidatus Electrothrix aestuarii</name>
    <dbReference type="NCBI Taxonomy" id="3062594"/>
    <lineage>
        <taxon>Bacteria</taxon>
        <taxon>Pseudomonadati</taxon>
        <taxon>Thermodesulfobacteriota</taxon>
        <taxon>Desulfobulbia</taxon>
        <taxon>Desulfobulbales</taxon>
        <taxon>Desulfobulbaceae</taxon>
        <taxon>Candidatus Electrothrix</taxon>
    </lineage>
</organism>
<accession>A0AAU8LSV0</accession>
<evidence type="ECO:0000256" key="1">
    <source>
        <dbReference type="ARBA" id="ARBA00022801"/>
    </source>
</evidence>
<dbReference type="PANTHER" id="PTHR43156:SF9">
    <property type="entry name" value="HAMP DOMAIN-CONTAINING PROTEIN"/>
    <property type="match status" value="1"/>
</dbReference>
<dbReference type="GO" id="GO:0016020">
    <property type="term" value="C:membrane"/>
    <property type="evidence" value="ECO:0007669"/>
    <property type="project" value="InterPro"/>
</dbReference>
<dbReference type="GO" id="GO:0007165">
    <property type="term" value="P:signal transduction"/>
    <property type="evidence" value="ECO:0007669"/>
    <property type="project" value="InterPro"/>
</dbReference>
<dbReference type="KEGG" id="eaj:Q3M24_18835"/>
<dbReference type="GO" id="GO:0016791">
    <property type="term" value="F:phosphatase activity"/>
    <property type="evidence" value="ECO:0007669"/>
    <property type="project" value="TreeGrafter"/>
</dbReference>
<dbReference type="SMART" id="SM00331">
    <property type="entry name" value="PP2C_SIG"/>
    <property type="match status" value="1"/>
</dbReference>
<dbReference type="SMART" id="SM00304">
    <property type="entry name" value="HAMP"/>
    <property type="match status" value="2"/>
</dbReference>
<dbReference type="InterPro" id="IPR003660">
    <property type="entry name" value="HAMP_dom"/>
</dbReference>
<dbReference type="EMBL" id="CP159373">
    <property type="protein sequence ID" value="XCN72335.1"/>
    <property type="molecule type" value="Genomic_DNA"/>
</dbReference>
<dbReference type="PROSITE" id="PS50885">
    <property type="entry name" value="HAMP"/>
    <property type="match status" value="1"/>
</dbReference>
<dbReference type="Gene3D" id="3.60.40.10">
    <property type="entry name" value="PPM-type phosphatase domain"/>
    <property type="match status" value="1"/>
</dbReference>
<proteinExistence type="predicted"/>
<name>A0AAU8LSV0_9BACT</name>
<protein>
    <submittedName>
        <fullName evidence="4">SpoIIE family protein phosphatase</fullName>
    </submittedName>
</protein>
<dbReference type="Pfam" id="PF07228">
    <property type="entry name" value="SpoIIE"/>
    <property type="match status" value="1"/>
</dbReference>
<feature type="domain" description="HAMP" evidence="3">
    <location>
        <begin position="84"/>
        <end position="138"/>
    </location>
</feature>
<dbReference type="AlphaFoldDB" id="A0AAU8LSV0"/>
<dbReference type="InterPro" id="IPR036457">
    <property type="entry name" value="PPM-type-like_dom_sf"/>
</dbReference>
<dbReference type="InterPro" id="IPR001932">
    <property type="entry name" value="PPM-type_phosphatase-like_dom"/>
</dbReference>
<evidence type="ECO:0000256" key="2">
    <source>
        <dbReference type="SAM" id="Coils"/>
    </source>
</evidence>
<reference evidence="4" key="1">
    <citation type="journal article" date="2024" name="Syst. Appl. Microbiol.">
        <title>First single-strain enrichments of Electrothrix cable bacteria, description of E. aestuarii sp. nov. and E. rattekaaiensis sp. nov., and proposal of a cable bacteria taxonomy following the rules of the SeqCode.</title>
        <authorList>
            <person name="Plum-Jensen L.E."/>
            <person name="Schramm A."/>
            <person name="Marshall I.P.G."/>
        </authorList>
    </citation>
    <scope>NUCLEOTIDE SEQUENCE</scope>
    <source>
        <strain evidence="4">Rat1</strain>
    </source>
</reference>
<gene>
    <name evidence="4" type="ORF">Q3M24_18835</name>
</gene>
<evidence type="ECO:0000259" key="3">
    <source>
        <dbReference type="PROSITE" id="PS50885"/>
    </source>
</evidence>